<comment type="subcellular location">
    <subcellularLocation>
        <location evidence="1">Cell membrane</location>
        <topology evidence="1">Peripheral membrane protein</topology>
        <orientation evidence="1">Cytoplasmic side</orientation>
    </subcellularLocation>
</comment>
<dbReference type="Pfam" id="PF00448">
    <property type="entry name" value="SRP54"/>
    <property type="match status" value="1"/>
</dbReference>
<evidence type="ECO:0000256" key="1">
    <source>
        <dbReference type="ARBA" id="ARBA00004413"/>
    </source>
</evidence>
<proteinExistence type="inferred from homology"/>
<keyword evidence="7" id="KW-0342">GTP-binding</keyword>
<dbReference type="SMART" id="SM00962">
    <property type="entry name" value="SRP54"/>
    <property type="match status" value="1"/>
</dbReference>
<dbReference type="GO" id="GO:0005886">
    <property type="term" value="C:plasma membrane"/>
    <property type="evidence" value="ECO:0007669"/>
    <property type="project" value="UniProtKB-SubCell"/>
</dbReference>
<evidence type="ECO:0000313" key="11">
    <source>
        <dbReference type="EMBL" id="PSN83139.1"/>
    </source>
</evidence>
<dbReference type="PROSITE" id="PS00300">
    <property type="entry name" value="SRP54"/>
    <property type="match status" value="1"/>
</dbReference>
<dbReference type="NCBIfam" id="TIGR00064">
    <property type="entry name" value="ftsY"/>
    <property type="match status" value="1"/>
</dbReference>
<keyword evidence="9" id="KW-0675">Receptor</keyword>
<dbReference type="Proteomes" id="UP000240880">
    <property type="component" value="Unassembled WGS sequence"/>
</dbReference>
<evidence type="ECO:0000259" key="10">
    <source>
        <dbReference type="PROSITE" id="PS00300"/>
    </source>
</evidence>
<evidence type="ECO:0000256" key="2">
    <source>
        <dbReference type="ARBA" id="ARBA00008531"/>
    </source>
</evidence>
<keyword evidence="5" id="KW-0547">Nucleotide-binding</keyword>
<dbReference type="EMBL" id="NEXC01000035">
    <property type="protein sequence ID" value="PSN83139.1"/>
    <property type="molecule type" value="Genomic_DNA"/>
</dbReference>
<dbReference type="AlphaFoldDB" id="A0A2R6A9V5"/>
<dbReference type="InterPro" id="IPR027417">
    <property type="entry name" value="P-loop_NTPase"/>
</dbReference>
<dbReference type="InterPro" id="IPR036225">
    <property type="entry name" value="SRP/SRP_N"/>
</dbReference>
<dbReference type="GO" id="GO:0005047">
    <property type="term" value="F:signal recognition particle binding"/>
    <property type="evidence" value="ECO:0007669"/>
    <property type="project" value="TreeGrafter"/>
</dbReference>
<dbReference type="PANTHER" id="PTHR43134">
    <property type="entry name" value="SIGNAL RECOGNITION PARTICLE RECEPTOR SUBUNIT ALPHA"/>
    <property type="match status" value="1"/>
</dbReference>
<keyword evidence="4" id="KW-0963">Cytoplasm</keyword>
<evidence type="ECO:0000256" key="4">
    <source>
        <dbReference type="ARBA" id="ARBA00022490"/>
    </source>
</evidence>
<organism evidence="11 12">
    <name type="scientific">Candidatus Marsarchaeota G1 archaeon OSP_D</name>
    <dbReference type="NCBI Taxonomy" id="1978155"/>
    <lineage>
        <taxon>Archaea</taxon>
        <taxon>Candidatus Marsarchaeota</taxon>
        <taxon>Candidatus Marsarchaeota group 1</taxon>
    </lineage>
</organism>
<dbReference type="Pfam" id="PF02881">
    <property type="entry name" value="SRP54_N"/>
    <property type="match status" value="1"/>
</dbReference>
<evidence type="ECO:0000256" key="8">
    <source>
        <dbReference type="ARBA" id="ARBA00023136"/>
    </source>
</evidence>
<name>A0A2R6A9V5_9ARCH</name>
<dbReference type="Gene3D" id="1.20.120.140">
    <property type="entry name" value="Signal recognition particle SRP54, nucleotide-binding domain"/>
    <property type="match status" value="1"/>
</dbReference>
<evidence type="ECO:0000256" key="5">
    <source>
        <dbReference type="ARBA" id="ARBA00022741"/>
    </source>
</evidence>
<dbReference type="SUPFAM" id="SSF52540">
    <property type="entry name" value="P-loop containing nucleoside triphosphate hydrolases"/>
    <property type="match status" value="1"/>
</dbReference>
<keyword evidence="3" id="KW-1003">Cell membrane</keyword>
<evidence type="ECO:0000256" key="7">
    <source>
        <dbReference type="ARBA" id="ARBA00023134"/>
    </source>
</evidence>
<protein>
    <submittedName>
        <fullName evidence="11">Signal recognition particle-docking protein FtsY</fullName>
    </submittedName>
</protein>
<evidence type="ECO:0000313" key="12">
    <source>
        <dbReference type="Proteomes" id="UP000240880"/>
    </source>
</evidence>
<dbReference type="Gene3D" id="3.40.50.300">
    <property type="entry name" value="P-loop containing nucleotide triphosphate hydrolases"/>
    <property type="match status" value="1"/>
</dbReference>
<dbReference type="InterPro" id="IPR004390">
    <property type="entry name" value="SR_rcpt_FtsY"/>
</dbReference>
<evidence type="ECO:0000256" key="9">
    <source>
        <dbReference type="ARBA" id="ARBA00023170"/>
    </source>
</evidence>
<evidence type="ECO:0000256" key="6">
    <source>
        <dbReference type="ARBA" id="ARBA00022801"/>
    </source>
</evidence>
<dbReference type="GO" id="GO:0005737">
    <property type="term" value="C:cytoplasm"/>
    <property type="evidence" value="ECO:0007669"/>
    <property type="project" value="UniProtKB-ARBA"/>
</dbReference>
<reference evidence="11 12" key="1">
    <citation type="submission" date="2017-04" db="EMBL/GenBank/DDBJ databases">
        <title>Novel microbial lineages endemic to geothermal iron-oxide mats fill important gaps in the evolutionary history of Archaea.</title>
        <authorList>
            <person name="Jay Z.J."/>
            <person name="Beam J.P."/>
            <person name="Dlakic M."/>
            <person name="Rusch D.B."/>
            <person name="Kozubal M.A."/>
            <person name="Inskeep W.P."/>
        </authorList>
    </citation>
    <scope>NUCLEOTIDE SEQUENCE [LARGE SCALE GENOMIC DNA]</scope>
    <source>
        <strain evidence="11">OSP_D</strain>
    </source>
</reference>
<dbReference type="InterPro" id="IPR003593">
    <property type="entry name" value="AAA+_ATPase"/>
</dbReference>
<keyword evidence="6" id="KW-0378">Hydrolase</keyword>
<dbReference type="SMART" id="SM00963">
    <property type="entry name" value="SRP54_N"/>
    <property type="match status" value="1"/>
</dbReference>
<comment type="similarity">
    <text evidence="2">Belongs to the GTP-binding SRP family.</text>
</comment>
<dbReference type="InterPro" id="IPR042101">
    <property type="entry name" value="SRP54_N_sf"/>
</dbReference>
<evidence type="ECO:0000256" key="3">
    <source>
        <dbReference type="ARBA" id="ARBA00022475"/>
    </source>
</evidence>
<comment type="caution">
    <text evidence="11">The sequence shown here is derived from an EMBL/GenBank/DDBJ whole genome shotgun (WGS) entry which is preliminary data.</text>
</comment>
<dbReference type="SMART" id="SM00382">
    <property type="entry name" value="AAA"/>
    <property type="match status" value="1"/>
</dbReference>
<feature type="domain" description="SRP54-type proteins GTP-binding" evidence="10">
    <location>
        <begin position="274"/>
        <end position="287"/>
    </location>
</feature>
<dbReference type="InterPro" id="IPR000897">
    <property type="entry name" value="SRP54_GTPase_dom"/>
</dbReference>
<dbReference type="InterPro" id="IPR013822">
    <property type="entry name" value="Signal_recog_particl_SRP54_hlx"/>
</dbReference>
<dbReference type="GO" id="GO:0006614">
    <property type="term" value="P:SRP-dependent cotranslational protein targeting to membrane"/>
    <property type="evidence" value="ECO:0007669"/>
    <property type="project" value="InterPro"/>
</dbReference>
<sequence length="300" mass="33211">MFESLKKAIKNFSDSITTRELSEKEIESAVNEFVHELIQNDVAYDVAIEIANEIRLSLKDVKIGRFTNSHTIIESKMKESLTKILEIVKPPDFYQLVSSIIKEKGLCTIVFFGVNGSGKTTTIAKLAFKLKEKGFLPIIAAADTFRAGAIEQIKSHAEKIGVPVYLSKYGSDPASVAFGCVQEARKNKRNVVLIDTAGRMNTDTDLIQEMKKIVRVSKPDLKIFVGDSLVGNDAVNQIRTFNSDIGIDGVIITKMDADSHGGLIFSVARIIKKPIYFIGIGQDYSSLIEFSPEVILKKLF</sequence>
<keyword evidence="8" id="KW-0472">Membrane</keyword>
<dbReference type="GO" id="GO:0005525">
    <property type="term" value="F:GTP binding"/>
    <property type="evidence" value="ECO:0007669"/>
    <property type="project" value="UniProtKB-KW"/>
</dbReference>
<dbReference type="PANTHER" id="PTHR43134:SF1">
    <property type="entry name" value="SIGNAL RECOGNITION PARTICLE RECEPTOR SUBUNIT ALPHA"/>
    <property type="match status" value="1"/>
</dbReference>
<gene>
    <name evidence="11" type="ORF">B9Q01_05790</name>
</gene>
<dbReference type="SUPFAM" id="SSF47364">
    <property type="entry name" value="Domain of the SRP/SRP receptor G-proteins"/>
    <property type="match status" value="1"/>
</dbReference>
<accession>A0A2R6A9V5</accession>
<dbReference type="GO" id="GO:0003924">
    <property type="term" value="F:GTPase activity"/>
    <property type="evidence" value="ECO:0007669"/>
    <property type="project" value="TreeGrafter"/>
</dbReference>